<evidence type="ECO:0000313" key="2">
    <source>
        <dbReference type="EMBL" id="ETI25423.1"/>
    </source>
</evidence>
<dbReference type="OrthoDB" id="4142615at2759"/>
<accession>V9DGI6</accession>
<dbReference type="VEuPathDB" id="FungiDB:G647_02196"/>
<dbReference type="Proteomes" id="UP000030678">
    <property type="component" value="Unassembled WGS sequence"/>
</dbReference>
<organism evidence="2 3">
    <name type="scientific">Cladophialophora carrionii CBS 160.54</name>
    <dbReference type="NCBI Taxonomy" id="1279043"/>
    <lineage>
        <taxon>Eukaryota</taxon>
        <taxon>Fungi</taxon>
        <taxon>Dikarya</taxon>
        <taxon>Ascomycota</taxon>
        <taxon>Pezizomycotina</taxon>
        <taxon>Eurotiomycetes</taxon>
        <taxon>Chaetothyriomycetidae</taxon>
        <taxon>Chaetothyriales</taxon>
        <taxon>Herpotrichiellaceae</taxon>
        <taxon>Cladophialophora</taxon>
    </lineage>
</organism>
<dbReference type="HOGENOM" id="CLU_801671_0_0_1"/>
<dbReference type="RefSeq" id="XP_008724768.1">
    <property type="nucleotide sequence ID" value="XM_008726546.1"/>
</dbReference>
<evidence type="ECO:0000256" key="1">
    <source>
        <dbReference type="SAM" id="MobiDB-lite"/>
    </source>
</evidence>
<name>V9DGI6_9EURO</name>
<feature type="region of interest" description="Disordered" evidence="1">
    <location>
        <begin position="179"/>
        <end position="255"/>
    </location>
</feature>
<proteinExistence type="predicted"/>
<evidence type="ECO:0008006" key="4">
    <source>
        <dbReference type="Google" id="ProtNLM"/>
    </source>
</evidence>
<sequence length="362" mass="39885">MSNTTGFPHNRLYTCRYWALGPECPNVDAFRTVTCEFAHYDTGDLASHVQQRGTCLAWKQYGFCGRGVGCWYEHRDTGVTGLYQGTIELNGLELQVAHAAAKAGFNTFNHEALFNLIWAVKRLALRAGASRLRSLPPPPKDPIYIVQARPVELKFHPIKPLMRKRPLEDAERGQADKAIDLTADSDTEDLIDLTNPSGNTSKRQKVAANKHTKPKPSAGRGTFQGLNASSTPTPPAWDAQSKSQRKRGGRRAKAAQAIPRVPLTAANAVPIVPMTAEEEIAKQLLLVKTRLEEATTNMNNCQATMKALFDRHYAIFDNDETMMALQKLSNHMNKVYDGGKDGAGEMDKAMALLNIRKDGAGN</sequence>
<protein>
    <recommendedName>
        <fullName evidence="4">C3H1-type domain-containing protein</fullName>
    </recommendedName>
</protein>
<feature type="compositionally biased region" description="Basic residues" evidence="1">
    <location>
        <begin position="243"/>
        <end position="253"/>
    </location>
</feature>
<reference evidence="2 3" key="1">
    <citation type="submission" date="2013-03" db="EMBL/GenBank/DDBJ databases">
        <title>The Genome Sequence of Cladophialophora carrionii CBS 160.54.</title>
        <authorList>
            <consortium name="The Broad Institute Genomics Platform"/>
            <person name="Cuomo C."/>
            <person name="de Hoog S."/>
            <person name="Gorbushina A."/>
            <person name="Walker B."/>
            <person name="Young S.K."/>
            <person name="Zeng Q."/>
            <person name="Gargeya S."/>
            <person name="Fitzgerald M."/>
            <person name="Haas B."/>
            <person name="Abouelleil A."/>
            <person name="Allen A.W."/>
            <person name="Alvarado L."/>
            <person name="Arachchi H.M."/>
            <person name="Berlin A.M."/>
            <person name="Chapman S.B."/>
            <person name="Gainer-Dewar J."/>
            <person name="Goldberg J."/>
            <person name="Griggs A."/>
            <person name="Gujja S."/>
            <person name="Hansen M."/>
            <person name="Howarth C."/>
            <person name="Imamovic A."/>
            <person name="Ireland A."/>
            <person name="Larimer J."/>
            <person name="McCowan C."/>
            <person name="Murphy C."/>
            <person name="Pearson M."/>
            <person name="Poon T.W."/>
            <person name="Priest M."/>
            <person name="Roberts A."/>
            <person name="Saif S."/>
            <person name="Shea T."/>
            <person name="Sisk P."/>
            <person name="Sykes S."/>
            <person name="Wortman J."/>
            <person name="Nusbaum C."/>
            <person name="Birren B."/>
        </authorList>
    </citation>
    <scope>NUCLEOTIDE SEQUENCE [LARGE SCALE GENOMIC DNA]</scope>
    <source>
        <strain evidence="2 3">CBS 160.54</strain>
    </source>
</reference>
<gene>
    <name evidence="2" type="ORF">G647_02196</name>
</gene>
<evidence type="ECO:0000313" key="3">
    <source>
        <dbReference type="Proteomes" id="UP000030678"/>
    </source>
</evidence>
<dbReference type="GeneID" id="19980689"/>
<feature type="compositionally biased region" description="Basic residues" evidence="1">
    <location>
        <begin position="202"/>
        <end position="214"/>
    </location>
</feature>
<dbReference type="EMBL" id="KB822703">
    <property type="protein sequence ID" value="ETI25423.1"/>
    <property type="molecule type" value="Genomic_DNA"/>
</dbReference>
<dbReference type="AlphaFoldDB" id="V9DGI6"/>